<dbReference type="OrthoDB" id="3552478at2759"/>
<feature type="region of interest" description="Disordered" evidence="1">
    <location>
        <begin position="65"/>
        <end position="96"/>
    </location>
</feature>
<feature type="compositionally biased region" description="Basic and acidic residues" evidence="1">
    <location>
        <begin position="11"/>
        <end position="24"/>
    </location>
</feature>
<dbReference type="AlphaFoldDB" id="A0A9X0DCH8"/>
<comment type="caution">
    <text evidence="2">The sequence shown here is derived from an EMBL/GenBank/DDBJ whole genome shotgun (WGS) entry which is preliminary data.</text>
</comment>
<proteinExistence type="predicted"/>
<feature type="compositionally biased region" description="Basic residues" evidence="1">
    <location>
        <begin position="151"/>
        <end position="161"/>
    </location>
</feature>
<evidence type="ECO:0000313" key="2">
    <source>
        <dbReference type="EMBL" id="KAJ8058366.1"/>
    </source>
</evidence>
<dbReference type="Proteomes" id="UP001152300">
    <property type="component" value="Unassembled WGS sequence"/>
</dbReference>
<feature type="region of interest" description="Disordered" evidence="1">
    <location>
        <begin position="142"/>
        <end position="167"/>
    </location>
</feature>
<name>A0A9X0DCH8_9HELO</name>
<gene>
    <name evidence="2" type="ORF">OCU04_012558</name>
</gene>
<evidence type="ECO:0000256" key="1">
    <source>
        <dbReference type="SAM" id="MobiDB-lite"/>
    </source>
</evidence>
<keyword evidence="3" id="KW-1185">Reference proteome</keyword>
<feature type="region of interest" description="Disordered" evidence="1">
    <location>
        <begin position="1"/>
        <end position="42"/>
    </location>
</feature>
<evidence type="ECO:0000313" key="3">
    <source>
        <dbReference type="Proteomes" id="UP001152300"/>
    </source>
</evidence>
<protein>
    <submittedName>
        <fullName evidence="2">Uncharacterized protein</fullName>
    </submittedName>
</protein>
<reference evidence="2" key="1">
    <citation type="submission" date="2022-11" db="EMBL/GenBank/DDBJ databases">
        <title>Genome Resource of Sclerotinia nivalis Strain SnTB1, a Plant Pathogen Isolated from American Ginseng.</title>
        <authorList>
            <person name="Fan S."/>
        </authorList>
    </citation>
    <scope>NUCLEOTIDE SEQUENCE</scope>
    <source>
        <strain evidence="2">SnTB1</strain>
    </source>
</reference>
<accession>A0A9X0DCH8</accession>
<organism evidence="2 3">
    <name type="scientific">Sclerotinia nivalis</name>
    <dbReference type="NCBI Taxonomy" id="352851"/>
    <lineage>
        <taxon>Eukaryota</taxon>
        <taxon>Fungi</taxon>
        <taxon>Dikarya</taxon>
        <taxon>Ascomycota</taxon>
        <taxon>Pezizomycotina</taxon>
        <taxon>Leotiomycetes</taxon>
        <taxon>Helotiales</taxon>
        <taxon>Sclerotiniaceae</taxon>
        <taxon>Sclerotinia</taxon>
    </lineage>
</organism>
<sequence>MDLPKRPPKNMSDERDLPSKEVHTSKSGSRIVLGKRKLPSSSEDVIMSDENWSYETQAEDSLLSDDYYTDDTHSGATTFHRPSSELEPPAASPDKRFVPAPRRYHGILDPLEAAEDAAFFARANVRYRQGIENVFRENERKAKENLSGTAGRKKAVSKTKAHAASSPADGKAINFVDFFLRGCLSKRETQGKFSVESSTCLD</sequence>
<dbReference type="EMBL" id="JAPEIS010000016">
    <property type="protein sequence ID" value="KAJ8058366.1"/>
    <property type="molecule type" value="Genomic_DNA"/>
</dbReference>